<dbReference type="InterPro" id="IPR053176">
    <property type="entry name" value="T6SS_TssE1-like"/>
</dbReference>
<evidence type="ECO:0000259" key="1">
    <source>
        <dbReference type="Pfam" id="PF04965"/>
    </source>
</evidence>
<dbReference type="RefSeq" id="WP_149277905.1">
    <property type="nucleotide sequence ID" value="NZ_CP043506.1"/>
</dbReference>
<dbReference type="InterPro" id="IPR007048">
    <property type="entry name" value="IraD/Gp25-like"/>
</dbReference>
<organism evidence="2 3">
    <name type="scientific">Acetobacter vaccinii</name>
    <dbReference type="NCBI Taxonomy" id="2592655"/>
    <lineage>
        <taxon>Bacteria</taxon>
        <taxon>Pseudomonadati</taxon>
        <taxon>Pseudomonadota</taxon>
        <taxon>Alphaproteobacteria</taxon>
        <taxon>Acetobacterales</taxon>
        <taxon>Acetobacteraceae</taxon>
        <taxon>Acetobacter</taxon>
    </lineage>
</organism>
<dbReference type="PANTHER" id="PTHR38595:SF2">
    <property type="entry name" value="TYPE VI SECRETION SYSTEM BASEPLATE SUBUNIT TSSE"/>
    <property type="match status" value="1"/>
</dbReference>
<dbReference type="KEGG" id="acek:FLP30_00745"/>
<dbReference type="SUPFAM" id="SSF160719">
    <property type="entry name" value="gpW/gp25-like"/>
    <property type="match status" value="1"/>
</dbReference>
<sequence>MFERRLLSRISDSEEARQRQPDLNDILADVLSHLRELFNIRKGSVSIRSDYGMVDLNSALGSFTDAIPLLEAEIASQITKFEPRLSHVNVRYIPDRDKPGTIGFAIHVVLETPDGGRKIKVDTQISQNGQVRISQ</sequence>
<dbReference type="NCBIfam" id="TIGR03357">
    <property type="entry name" value="VI_zyme"/>
    <property type="match status" value="1"/>
</dbReference>
<feature type="domain" description="IraD/Gp25-like" evidence="1">
    <location>
        <begin position="27"/>
        <end position="111"/>
    </location>
</feature>
<dbReference type="PANTHER" id="PTHR38595">
    <property type="entry name" value="CYTOPLASMIC PROTEIN-RELATED"/>
    <property type="match status" value="1"/>
</dbReference>
<name>A0A5C1YJQ7_9PROT</name>
<dbReference type="Proteomes" id="UP000324536">
    <property type="component" value="Chromosome"/>
</dbReference>
<dbReference type="Gene3D" id="3.10.450.40">
    <property type="match status" value="1"/>
</dbReference>
<accession>A0A5C1YJQ7</accession>
<evidence type="ECO:0000313" key="2">
    <source>
        <dbReference type="EMBL" id="QEO16464.1"/>
    </source>
</evidence>
<proteinExistence type="predicted"/>
<dbReference type="AlphaFoldDB" id="A0A5C1YJQ7"/>
<dbReference type="OrthoDB" id="119583at2"/>
<keyword evidence="3" id="KW-1185">Reference proteome</keyword>
<gene>
    <name evidence="2" type="primary">tssE</name>
    <name evidence="2" type="ORF">FLP30_00745</name>
</gene>
<evidence type="ECO:0000313" key="3">
    <source>
        <dbReference type="Proteomes" id="UP000324536"/>
    </source>
</evidence>
<dbReference type="InterPro" id="IPR017737">
    <property type="entry name" value="TssE1-like"/>
</dbReference>
<reference evidence="2 3" key="1">
    <citation type="submission" date="2019-09" db="EMBL/GenBank/DDBJ databases">
        <title>Genome sequencing of strain KACC 21233.</title>
        <authorList>
            <person name="Heo J."/>
            <person name="Kim S.-J."/>
            <person name="Kim J.-S."/>
            <person name="Hong S.-B."/>
            <person name="Kwon S.-W."/>
        </authorList>
    </citation>
    <scope>NUCLEOTIDE SEQUENCE [LARGE SCALE GENOMIC DNA]</scope>
    <source>
        <strain evidence="2 3">KACC 21233</strain>
    </source>
</reference>
<dbReference type="EMBL" id="CP043506">
    <property type="protein sequence ID" value="QEO16464.1"/>
    <property type="molecule type" value="Genomic_DNA"/>
</dbReference>
<protein>
    <submittedName>
        <fullName evidence="2">Type VI secretion system baseplate subunit TssE</fullName>
    </submittedName>
</protein>
<dbReference type="Pfam" id="PF04965">
    <property type="entry name" value="GPW_gp25"/>
    <property type="match status" value="1"/>
</dbReference>